<feature type="compositionally biased region" description="Basic residues" evidence="9">
    <location>
        <begin position="24"/>
        <end position="33"/>
    </location>
</feature>
<proteinExistence type="inferred from homology"/>
<dbReference type="GO" id="GO:0030688">
    <property type="term" value="C:preribosome, small subunit precursor"/>
    <property type="evidence" value="ECO:0007669"/>
    <property type="project" value="EnsemblFungi"/>
</dbReference>
<keyword evidence="8" id="KW-0539">Nucleus</keyword>
<feature type="compositionally biased region" description="Basic and acidic residues" evidence="9">
    <location>
        <begin position="177"/>
        <end position="192"/>
    </location>
</feature>
<dbReference type="RefSeq" id="XP_022629421.1">
    <property type="nucleotide sequence ID" value="XM_022771523.1"/>
</dbReference>
<dbReference type="OrthoDB" id="21470at2759"/>
<name>A0A0C7N9G7_9SACH</name>
<evidence type="ECO:0000256" key="2">
    <source>
        <dbReference type="ARBA" id="ARBA00004496"/>
    </source>
</evidence>
<keyword evidence="6" id="KW-0507">mRNA processing</keyword>
<evidence type="ECO:0000256" key="7">
    <source>
        <dbReference type="ARBA" id="ARBA00023187"/>
    </source>
</evidence>
<evidence type="ECO:0000256" key="1">
    <source>
        <dbReference type="ARBA" id="ARBA00004123"/>
    </source>
</evidence>
<dbReference type="SMART" id="SM00443">
    <property type="entry name" value="G_patch"/>
    <property type="match status" value="1"/>
</dbReference>
<dbReference type="InterPro" id="IPR000467">
    <property type="entry name" value="G_patch_dom"/>
</dbReference>
<feature type="domain" description="G-patch" evidence="10">
    <location>
        <begin position="696"/>
        <end position="741"/>
    </location>
</feature>
<sequence>MAKRHGHYRARGTGRSKTSGSNYKKAKNNRKQNRSGSSRGGHNANFLPVGGGDLSNTDMMDDYYFGHNHAQNSMHMGGFRPGKEGFAQEEKEARTLPLRKRPVEFTKAEQVYDPAHDFILNLRKKEQERQQLASNNSYEDTETERVAVDAASDEPVEEPVEVDVASDDSSVSDSESEELKTESFTEPSKDISDERLFFVDETPLPRANVKTVHVDAPTKNVSEIGASATEFDPVLVVGKTELNLLQDKDGSASVSMPQGYKSHPFKPSSRDQLDRDSSWDEIGDYDDYDELDSIDYDEYDEAYDSDSEGDVSSEKEAPNADTVVSGSSILSSTIQSLSLNEDKEPEVKSGENEPEFGFLDEDFALNVSELEISNIRIGSQDNSYYMSSYRYFGDYDKRWVDQDDLEEFVAELGLPDHRIRAYLRYVMDALVPKNDDDDARETRIAKEAALLDDSDSENTDEESEVAYPISEDDDEDLGEGLEDLVAYSLKYEAVRNKLYDTKSLQTSGKGSKKKLLLNEQLDIDSDLKSQLEDKFATRVNDKRIKRQTKEDYVSASNSASDDLFLKYPYGFHVENIKDEFDIFLASNRPTLSFPPFDPHGNKTVISFAGAYSMKTRKMGKSGKSHVLVEKVKKTKWSLPNYNYVSQLLRRRRVFMRIDVRRPREEHHFTERINVGKVKFQTKEGEIVGEDAPEIGTDNIGRQMLEKLGWSRGQGLGADGNQGISEPIFAKVKKSKSGLRHG</sequence>
<dbReference type="GO" id="GO:0008047">
    <property type="term" value="F:enzyme activator activity"/>
    <property type="evidence" value="ECO:0007669"/>
    <property type="project" value="EnsemblFungi"/>
</dbReference>
<dbReference type="PANTHER" id="PTHR14195">
    <property type="entry name" value="G PATCH DOMAIN CONTAINING PROTEIN 2"/>
    <property type="match status" value="1"/>
</dbReference>
<dbReference type="InterPro" id="IPR051189">
    <property type="entry name" value="Splicing_assoc_domain"/>
</dbReference>
<keyword evidence="5" id="KW-0963">Cytoplasm</keyword>
<evidence type="ECO:0000256" key="9">
    <source>
        <dbReference type="SAM" id="MobiDB-lite"/>
    </source>
</evidence>
<evidence type="ECO:0000256" key="3">
    <source>
        <dbReference type="ARBA" id="ARBA00010306"/>
    </source>
</evidence>
<dbReference type="HOGENOM" id="CLU_021974_1_0_1"/>
<dbReference type="GO" id="GO:0030686">
    <property type="term" value="C:90S preribosome"/>
    <property type="evidence" value="ECO:0007669"/>
    <property type="project" value="EnsemblFungi"/>
</dbReference>
<feature type="compositionally biased region" description="Basic and acidic residues" evidence="9">
    <location>
        <begin position="340"/>
        <end position="351"/>
    </location>
</feature>
<dbReference type="AlphaFoldDB" id="A0A0C7N9G7"/>
<dbReference type="GO" id="GO:0030687">
    <property type="term" value="C:preribosome, large subunit precursor"/>
    <property type="evidence" value="ECO:0007669"/>
    <property type="project" value="EnsemblFungi"/>
</dbReference>
<dbReference type="InterPro" id="IPR034082">
    <property type="entry name" value="R3H_G-patch"/>
</dbReference>
<feature type="region of interest" description="Disordered" evidence="9">
    <location>
        <begin position="1"/>
        <end position="52"/>
    </location>
</feature>
<evidence type="ECO:0000313" key="11">
    <source>
        <dbReference type="EMBL" id="CEP63200.1"/>
    </source>
</evidence>
<feature type="region of interest" description="Disordered" evidence="9">
    <location>
        <begin position="130"/>
        <end position="192"/>
    </location>
</feature>
<dbReference type="PROSITE" id="PS50174">
    <property type="entry name" value="G_PATCH"/>
    <property type="match status" value="1"/>
</dbReference>
<dbReference type="CDD" id="cd02646">
    <property type="entry name" value="R3H_G-patch"/>
    <property type="match status" value="1"/>
</dbReference>
<evidence type="ECO:0000256" key="8">
    <source>
        <dbReference type="ARBA" id="ARBA00023242"/>
    </source>
</evidence>
<feature type="compositionally biased region" description="Basic residues" evidence="9">
    <location>
        <begin position="1"/>
        <end position="14"/>
    </location>
</feature>
<dbReference type="Proteomes" id="UP000054304">
    <property type="component" value="Unassembled WGS sequence"/>
</dbReference>
<feature type="region of interest" description="Disordered" evidence="9">
    <location>
        <begin position="335"/>
        <end position="354"/>
    </location>
</feature>
<keyword evidence="12" id="KW-1185">Reference proteome</keyword>
<feature type="compositionally biased region" description="Acidic residues" evidence="9">
    <location>
        <begin position="151"/>
        <end position="166"/>
    </location>
</feature>
<protein>
    <recommendedName>
        <fullName evidence="4">Protein SQS1</fullName>
    </recommendedName>
</protein>
<dbReference type="GO" id="GO:0005634">
    <property type="term" value="C:nucleus"/>
    <property type="evidence" value="ECO:0007669"/>
    <property type="project" value="UniProtKB-SubCell"/>
</dbReference>
<dbReference type="GO" id="GO:0003676">
    <property type="term" value="F:nucleic acid binding"/>
    <property type="evidence" value="ECO:0007669"/>
    <property type="project" value="InterPro"/>
</dbReference>
<reference evidence="11 12" key="1">
    <citation type="submission" date="2014-12" db="EMBL/GenBank/DDBJ databases">
        <authorList>
            <person name="Neuveglise Cecile"/>
        </authorList>
    </citation>
    <scope>NUCLEOTIDE SEQUENCE [LARGE SCALE GENOMIC DNA]</scope>
    <source>
        <strain evidence="11 12">CBS 12615</strain>
    </source>
</reference>
<dbReference type="EMBL" id="LN736366">
    <property type="protein sequence ID" value="CEP63200.1"/>
    <property type="molecule type" value="Genomic_DNA"/>
</dbReference>
<dbReference type="GeneID" id="34686696"/>
<gene>
    <name evidence="11" type="ORF">LALA0_S07e04720g</name>
</gene>
<evidence type="ECO:0000256" key="6">
    <source>
        <dbReference type="ARBA" id="ARBA00022664"/>
    </source>
</evidence>
<feature type="region of interest" description="Disordered" evidence="9">
    <location>
        <begin position="450"/>
        <end position="475"/>
    </location>
</feature>
<dbReference type="Pfam" id="PF01585">
    <property type="entry name" value="G-patch"/>
    <property type="match status" value="1"/>
</dbReference>
<feature type="compositionally biased region" description="Basic and acidic residues" evidence="9">
    <location>
        <begin position="268"/>
        <end position="278"/>
    </location>
</feature>
<keyword evidence="7" id="KW-0508">mRNA splicing</keyword>
<comment type="subcellular location">
    <subcellularLocation>
        <location evidence="2">Cytoplasm</location>
    </subcellularLocation>
    <subcellularLocation>
        <location evidence="1">Nucleus</location>
    </subcellularLocation>
</comment>
<dbReference type="GO" id="GO:0000398">
    <property type="term" value="P:mRNA splicing, via spliceosome"/>
    <property type="evidence" value="ECO:0007669"/>
    <property type="project" value="EnsemblFungi"/>
</dbReference>
<evidence type="ECO:0000256" key="4">
    <source>
        <dbReference type="ARBA" id="ARBA00018964"/>
    </source>
</evidence>
<feature type="compositionally biased region" description="Acidic residues" evidence="9">
    <location>
        <begin position="279"/>
        <end position="311"/>
    </location>
</feature>
<feature type="region of interest" description="Disordered" evidence="9">
    <location>
        <begin position="248"/>
        <end position="325"/>
    </location>
</feature>
<organism evidence="11 12">
    <name type="scientific">Lachancea lanzarotensis</name>
    <dbReference type="NCBI Taxonomy" id="1245769"/>
    <lineage>
        <taxon>Eukaryota</taxon>
        <taxon>Fungi</taxon>
        <taxon>Dikarya</taxon>
        <taxon>Ascomycota</taxon>
        <taxon>Saccharomycotina</taxon>
        <taxon>Saccharomycetes</taxon>
        <taxon>Saccharomycetales</taxon>
        <taxon>Saccharomycetaceae</taxon>
        <taxon>Lachancea</taxon>
    </lineage>
</organism>
<dbReference type="GO" id="GO:0005737">
    <property type="term" value="C:cytoplasm"/>
    <property type="evidence" value="ECO:0007669"/>
    <property type="project" value="UniProtKB-SubCell"/>
</dbReference>
<evidence type="ECO:0000313" key="12">
    <source>
        <dbReference type="Proteomes" id="UP000054304"/>
    </source>
</evidence>
<evidence type="ECO:0000256" key="5">
    <source>
        <dbReference type="ARBA" id="ARBA00022490"/>
    </source>
</evidence>
<evidence type="ECO:0000259" key="10">
    <source>
        <dbReference type="PROSITE" id="PS50174"/>
    </source>
</evidence>
<accession>A0A0C7N9G7</accession>
<dbReference type="GO" id="GO:0030490">
    <property type="term" value="P:maturation of SSU-rRNA"/>
    <property type="evidence" value="ECO:0007669"/>
    <property type="project" value="EnsemblFungi"/>
</dbReference>
<dbReference type="STRING" id="1245769.A0A0C7N9G7"/>
<comment type="similarity">
    <text evidence="3">Belongs to the SQS1 family.</text>
</comment>